<evidence type="ECO:0000313" key="6">
    <source>
        <dbReference type="Proteomes" id="UP000262832"/>
    </source>
</evidence>
<keyword evidence="3" id="KW-0597">Phosphoprotein</keyword>
<keyword evidence="6" id="KW-1185">Reference proteome</keyword>
<gene>
    <name evidence="5" type="ORF">D1115_03700</name>
</gene>
<name>A0ABM6YS83_9VIBR</name>
<dbReference type="InterPro" id="IPR050956">
    <property type="entry name" value="2C_system_His_kinase"/>
</dbReference>
<evidence type="ECO:0000256" key="3">
    <source>
        <dbReference type="ARBA" id="ARBA00022553"/>
    </source>
</evidence>
<feature type="domain" description="Histidine kinase" evidence="4">
    <location>
        <begin position="3"/>
        <end position="85"/>
    </location>
</feature>
<evidence type="ECO:0000259" key="4">
    <source>
        <dbReference type="PROSITE" id="PS50109"/>
    </source>
</evidence>
<sequence>MAIISHELRTPISGIIGNLELLEHRIKDELSKSMLQNAILSAGKLKLLVDDILDFSKLDASQLKISHEKVNVAKELSPVLGIMKH</sequence>
<dbReference type="SUPFAM" id="SSF47384">
    <property type="entry name" value="Homodimeric domain of signal transducing histidine kinase"/>
    <property type="match status" value="1"/>
</dbReference>
<dbReference type="PANTHER" id="PTHR43719:SF28">
    <property type="entry name" value="PEROXIDE STRESS-ACTIVATED HISTIDINE KINASE MAK1-RELATED"/>
    <property type="match status" value="1"/>
</dbReference>
<evidence type="ECO:0000256" key="2">
    <source>
        <dbReference type="ARBA" id="ARBA00012438"/>
    </source>
</evidence>
<dbReference type="Proteomes" id="UP000262832">
    <property type="component" value="Chromosome I"/>
</dbReference>
<dbReference type="Pfam" id="PF00512">
    <property type="entry name" value="HisKA"/>
    <property type="match status" value="1"/>
</dbReference>
<organism evidence="5 6">
    <name type="scientific">Vibrio alfacsensis</name>
    <dbReference type="NCBI Taxonomy" id="1074311"/>
    <lineage>
        <taxon>Bacteria</taxon>
        <taxon>Pseudomonadati</taxon>
        <taxon>Pseudomonadota</taxon>
        <taxon>Gammaproteobacteria</taxon>
        <taxon>Vibrionales</taxon>
        <taxon>Vibrionaceae</taxon>
        <taxon>Vibrio</taxon>
    </lineage>
</organism>
<evidence type="ECO:0000256" key="1">
    <source>
        <dbReference type="ARBA" id="ARBA00000085"/>
    </source>
</evidence>
<accession>A0ABM6YS83</accession>
<evidence type="ECO:0000313" key="5">
    <source>
        <dbReference type="EMBL" id="AXY00470.1"/>
    </source>
</evidence>
<dbReference type="CDD" id="cd00082">
    <property type="entry name" value="HisKA"/>
    <property type="match status" value="1"/>
</dbReference>
<dbReference type="InterPro" id="IPR003661">
    <property type="entry name" value="HisK_dim/P_dom"/>
</dbReference>
<reference evidence="5 6" key="1">
    <citation type="submission" date="2018-08" db="EMBL/GenBank/DDBJ databases">
        <title>Genomic taxonomy of the Vibrionaceae family.</title>
        <authorList>
            <person name="Gomez-Gil B."/>
            <person name="Tanaka M."/>
            <person name="Sawabe T."/>
            <person name="Enciso-Ibarra K."/>
        </authorList>
    </citation>
    <scope>NUCLEOTIDE SEQUENCE [LARGE SCALE GENOMIC DNA]</scope>
    <source>
        <strain evidence="5 6">CAIM 1831</strain>
    </source>
</reference>
<dbReference type="RefSeq" id="WP_128810327.1">
    <property type="nucleotide sequence ID" value="NZ_CP032093.1"/>
</dbReference>
<dbReference type="PROSITE" id="PS50109">
    <property type="entry name" value="HIS_KIN"/>
    <property type="match status" value="1"/>
</dbReference>
<dbReference type="PANTHER" id="PTHR43719">
    <property type="entry name" value="TWO-COMPONENT HISTIDINE KINASE"/>
    <property type="match status" value="1"/>
</dbReference>
<dbReference type="InterPro" id="IPR036097">
    <property type="entry name" value="HisK_dim/P_sf"/>
</dbReference>
<protein>
    <recommendedName>
        <fullName evidence="2">histidine kinase</fullName>
        <ecNumber evidence="2">2.7.13.3</ecNumber>
    </recommendedName>
</protein>
<dbReference type="EMBL" id="CP032093">
    <property type="protein sequence ID" value="AXY00470.1"/>
    <property type="molecule type" value="Genomic_DNA"/>
</dbReference>
<comment type="catalytic activity">
    <reaction evidence="1">
        <text>ATP + protein L-histidine = ADP + protein N-phospho-L-histidine.</text>
        <dbReference type="EC" id="2.7.13.3"/>
    </reaction>
</comment>
<dbReference type="SMART" id="SM00388">
    <property type="entry name" value="HisKA"/>
    <property type="match status" value="1"/>
</dbReference>
<dbReference type="EC" id="2.7.13.3" evidence="2"/>
<proteinExistence type="predicted"/>
<dbReference type="Gene3D" id="1.10.287.130">
    <property type="match status" value="1"/>
</dbReference>
<dbReference type="InterPro" id="IPR005467">
    <property type="entry name" value="His_kinase_dom"/>
</dbReference>